<dbReference type="SUPFAM" id="SSF64005">
    <property type="entry name" value="Undecaprenyl diphosphate synthase"/>
    <property type="match status" value="1"/>
</dbReference>
<protein>
    <recommendedName>
        <fullName evidence="2">Isoprenyl transferase</fullName>
        <ecNumber evidence="2">2.5.1.-</ecNumber>
    </recommendedName>
</protein>
<name>A0A073ISI8_9RHOB</name>
<feature type="binding site" evidence="2">
    <location>
        <position position="41"/>
    </location>
    <ligand>
        <name>substrate</name>
    </ligand>
</feature>
<dbReference type="PROSITE" id="PS01066">
    <property type="entry name" value="UPP_SYNTHASE"/>
    <property type="match status" value="1"/>
</dbReference>
<dbReference type="STRING" id="1300350.Z948_3523"/>
<dbReference type="OrthoDB" id="4191603at2"/>
<evidence type="ECO:0000313" key="4">
    <source>
        <dbReference type="Proteomes" id="UP000027734"/>
    </source>
</evidence>
<dbReference type="InterPro" id="IPR001441">
    <property type="entry name" value="UPP_synth-like"/>
</dbReference>
<feature type="binding site" evidence="2">
    <location>
        <position position="77"/>
    </location>
    <ligand>
        <name>substrate</name>
    </ligand>
</feature>
<feature type="binding site" evidence="2">
    <location>
        <position position="45"/>
    </location>
    <ligand>
        <name>substrate</name>
    </ligand>
</feature>
<dbReference type="FunFam" id="3.40.1180.10:FF:000001">
    <property type="entry name" value="(2E,6E)-farnesyl-diphosphate-specific ditrans,polycis-undecaprenyl-diphosphate synthase"/>
    <property type="match status" value="1"/>
</dbReference>
<comment type="similarity">
    <text evidence="2">Belongs to the UPP synthase family.</text>
</comment>
<dbReference type="PANTHER" id="PTHR10291:SF0">
    <property type="entry name" value="DEHYDRODOLICHYL DIPHOSPHATE SYNTHASE 2"/>
    <property type="match status" value="1"/>
</dbReference>
<dbReference type="NCBIfam" id="TIGR00055">
    <property type="entry name" value="uppS"/>
    <property type="match status" value="1"/>
</dbReference>
<keyword evidence="4" id="KW-1185">Reference proteome</keyword>
<keyword evidence="2" id="KW-0460">Magnesium</keyword>
<feature type="binding site" evidence="2">
    <location>
        <position position="79"/>
    </location>
    <ligand>
        <name>substrate</name>
    </ligand>
</feature>
<keyword evidence="1 2" id="KW-0808">Transferase</keyword>
<evidence type="ECO:0000313" key="3">
    <source>
        <dbReference type="EMBL" id="KEJ88362.1"/>
    </source>
</evidence>
<comment type="subunit">
    <text evidence="2">Homodimer.</text>
</comment>
<dbReference type="Proteomes" id="UP000027734">
    <property type="component" value="Unassembled WGS sequence"/>
</dbReference>
<feature type="binding site" evidence="2">
    <location>
        <position position="196"/>
    </location>
    <ligand>
        <name>substrate</name>
    </ligand>
</feature>
<feature type="binding site" evidence="2">
    <location>
        <position position="33"/>
    </location>
    <ligand>
        <name>substrate</name>
    </ligand>
</feature>
<feature type="binding site" evidence="2">
    <location>
        <begin position="202"/>
        <end position="204"/>
    </location>
    <ligand>
        <name>substrate</name>
    </ligand>
</feature>
<dbReference type="AlphaFoldDB" id="A0A073ISI8"/>
<evidence type="ECO:0000256" key="2">
    <source>
        <dbReference type="HAMAP-Rule" id="MF_01139"/>
    </source>
</evidence>
<feature type="binding site" evidence="2">
    <location>
        <position position="215"/>
    </location>
    <ligand>
        <name>Mg(2+)</name>
        <dbReference type="ChEBI" id="CHEBI:18420"/>
    </ligand>
</feature>
<dbReference type="Pfam" id="PF01255">
    <property type="entry name" value="Prenyltransf"/>
    <property type="match status" value="1"/>
</dbReference>
<evidence type="ECO:0000256" key="1">
    <source>
        <dbReference type="ARBA" id="ARBA00022679"/>
    </source>
</evidence>
<organism evidence="3 4">
    <name type="scientific">Sulfitobacter donghicola DSW-25 = KCTC 12864 = JCM 14565</name>
    <dbReference type="NCBI Taxonomy" id="1300350"/>
    <lineage>
        <taxon>Bacteria</taxon>
        <taxon>Pseudomonadati</taxon>
        <taxon>Pseudomonadota</taxon>
        <taxon>Alphaproteobacteria</taxon>
        <taxon>Rhodobacterales</taxon>
        <taxon>Roseobacteraceae</taxon>
        <taxon>Sulfitobacter</taxon>
    </lineage>
</organism>
<feature type="binding site" evidence="2">
    <location>
        <position position="28"/>
    </location>
    <ligand>
        <name>Mg(2+)</name>
        <dbReference type="ChEBI" id="CHEBI:18420"/>
    </ligand>
</feature>
<dbReference type="CDD" id="cd00475">
    <property type="entry name" value="Cis_IPPS"/>
    <property type="match status" value="1"/>
</dbReference>
<feature type="binding site" evidence="2">
    <location>
        <begin position="29"/>
        <end position="32"/>
    </location>
    <ligand>
        <name>substrate</name>
    </ligand>
</feature>
<dbReference type="InterPro" id="IPR036424">
    <property type="entry name" value="UPP_synth-like_sf"/>
</dbReference>
<gene>
    <name evidence="3" type="ORF">DSW25_14775</name>
</gene>
<sequence length="250" mass="28469">MIKRATAKVEIPPEPLEGGPRHVAIIMDGNGRWATQRGRPRLFGHHAGAKRVREVVEACPDVGVEYLTIFAFSTENWKRTQVEVAGLMSLFRRYITKETRSLSEFGVRVRFIGDRVRLDDKLIKLMNDLEEATAHNTRVHLTIALNYGGRDEVARATKRLAQDVADGHLDPESVDEETLPKYLDTYVLPDPDLVIRTSGEARISNFLLWQSAYAEYEFIDTLWPDFTREEFAKLCASYGGRDRRFGAVKT</sequence>
<dbReference type="EMBL" id="JAMC01000006">
    <property type="protein sequence ID" value="KEJ88362.1"/>
    <property type="molecule type" value="Genomic_DNA"/>
</dbReference>
<feature type="active site" description="Proton acceptor" evidence="2">
    <location>
        <position position="76"/>
    </location>
</feature>
<dbReference type="PANTHER" id="PTHR10291">
    <property type="entry name" value="DEHYDRODOLICHYL DIPHOSPHATE SYNTHASE FAMILY MEMBER"/>
    <property type="match status" value="1"/>
</dbReference>
<feature type="binding site" evidence="2">
    <location>
        <begin position="73"/>
        <end position="75"/>
    </location>
    <ligand>
        <name>substrate</name>
    </ligand>
</feature>
<feature type="active site" evidence="2">
    <location>
        <position position="28"/>
    </location>
</feature>
<dbReference type="Gene3D" id="3.40.1180.10">
    <property type="entry name" value="Decaprenyl diphosphate synthase-like"/>
    <property type="match status" value="1"/>
</dbReference>
<proteinExistence type="inferred from homology"/>
<dbReference type="GO" id="GO:0000287">
    <property type="term" value="F:magnesium ion binding"/>
    <property type="evidence" value="ECO:0007669"/>
    <property type="project" value="UniProtKB-UniRule"/>
</dbReference>
<dbReference type="eggNOG" id="COG0020">
    <property type="taxonomic scope" value="Bacteria"/>
</dbReference>
<dbReference type="GO" id="GO:0045547">
    <property type="term" value="F:ditrans,polycis-polyprenyl diphosphate synthase [(2E,6E)-farnesyl diphosphate specific] activity"/>
    <property type="evidence" value="ECO:0007669"/>
    <property type="project" value="TreeGrafter"/>
</dbReference>
<comment type="caution">
    <text evidence="3">The sequence shown here is derived from an EMBL/GenBank/DDBJ whole genome shotgun (WGS) entry which is preliminary data.</text>
</comment>
<dbReference type="HAMAP" id="MF_01139">
    <property type="entry name" value="ISPT"/>
    <property type="match status" value="1"/>
</dbReference>
<dbReference type="RefSeq" id="WP_025060780.1">
    <property type="nucleotide sequence ID" value="NZ_JAMC01000006.1"/>
</dbReference>
<reference evidence="3 4" key="1">
    <citation type="submission" date="2014-01" db="EMBL/GenBank/DDBJ databases">
        <title>Sulfitobacter donghicola JCM 14565 Genome Sequencing.</title>
        <authorList>
            <person name="Lai Q."/>
            <person name="Hong Z."/>
        </authorList>
    </citation>
    <scope>NUCLEOTIDE SEQUENCE [LARGE SCALE GENOMIC DNA]</scope>
    <source>
        <strain evidence="3 4">JCM 14565</strain>
    </source>
</reference>
<dbReference type="EC" id="2.5.1.-" evidence="2"/>
<keyword evidence="2" id="KW-0479">Metal-binding</keyword>
<dbReference type="InterPro" id="IPR018520">
    <property type="entry name" value="UPP_synth-like_CS"/>
</dbReference>
<accession>A0A073ISI8</accession>
<comment type="cofactor">
    <cofactor evidence="2">
        <name>Mg(2+)</name>
        <dbReference type="ChEBI" id="CHEBI:18420"/>
    </cofactor>
    <text evidence="2">Binds 2 magnesium ions per subunit.</text>
</comment>
<dbReference type="GO" id="GO:0016094">
    <property type="term" value="P:polyprenol biosynthetic process"/>
    <property type="evidence" value="ECO:0007669"/>
    <property type="project" value="TreeGrafter"/>
</dbReference>
<comment type="function">
    <text evidence="2">Catalyzes the condensation of isopentenyl diphosphate (IPP) with allylic pyrophosphates generating different type of terpenoids.</text>
</comment>